<dbReference type="NCBIfam" id="TIGR02124">
    <property type="entry name" value="hypE"/>
    <property type="match status" value="1"/>
</dbReference>
<feature type="region of interest" description="Disordered" evidence="2">
    <location>
        <begin position="1"/>
        <end position="35"/>
    </location>
</feature>
<dbReference type="InterPro" id="IPR016188">
    <property type="entry name" value="PurM-like_N"/>
</dbReference>
<sequence>MSQANQANQAGQAKSAGRVEAEKAGRGGGTRGGNIRAEVIQEGAAHGDGEADEALVPARVETFRRRRPRALGEVVTSAHGAGGSASAELIEAVFVDAFRNPALDALGDGAVLSLPSGESLAFSTDSFVVRPLRFPGGSIGDLAVHGTVNDLAMTGARPLWLSAAFVIEEGFPVDELRRVAGDMAEAARAAGVEVVTGDTKVVDTGTADGLIITTAGVGLVPPGRQLAARRVRPGDRVLVSGTIGEHGMAVMIARGNLAIDAAIRSDTAAVDALVEELLAAAPSTRWLRDPTRGGVGTACNELARDSGLGVLLDERSVPVRPDVRGACELLGIDPLHVANEGRFLAVVPPEQAPAALAALREHPRGRSAAVIGEITEGPAGIVAMRTALGGTRIVDMLVGDPLPRIC</sequence>
<proteinExistence type="inferred from homology"/>
<dbReference type="Gene3D" id="3.90.650.10">
    <property type="entry name" value="PurM-like C-terminal domain"/>
    <property type="match status" value="1"/>
</dbReference>
<name>F8B251_9ACTN</name>
<dbReference type="HOGENOM" id="CLU_049733_0_0_11"/>
<evidence type="ECO:0000313" key="6">
    <source>
        <dbReference type="Proteomes" id="UP000001549"/>
    </source>
</evidence>
<evidence type="ECO:0000313" key="5">
    <source>
        <dbReference type="EMBL" id="AEH09845.1"/>
    </source>
</evidence>
<dbReference type="Pfam" id="PF02769">
    <property type="entry name" value="AIRS_C"/>
    <property type="match status" value="1"/>
</dbReference>
<dbReference type="EMBL" id="CP002801">
    <property type="protein sequence ID" value="AEH09845.1"/>
    <property type="molecule type" value="Genomic_DNA"/>
</dbReference>
<dbReference type="SUPFAM" id="SSF55326">
    <property type="entry name" value="PurM N-terminal domain-like"/>
    <property type="match status" value="1"/>
</dbReference>
<dbReference type="STRING" id="656024.FsymDg_2475"/>
<dbReference type="Pfam" id="PF00586">
    <property type="entry name" value="AIRS"/>
    <property type="match status" value="1"/>
</dbReference>
<evidence type="ECO:0000256" key="1">
    <source>
        <dbReference type="ARBA" id="ARBA00006243"/>
    </source>
</evidence>
<dbReference type="InterPro" id="IPR011854">
    <property type="entry name" value="HypE"/>
</dbReference>
<evidence type="ECO:0000259" key="3">
    <source>
        <dbReference type="Pfam" id="PF00586"/>
    </source>
</evidence>
<dbReference type="eggNOG" id="COG0309">
    <property type="taxonomic scope" value="Bacteria"/>
</dbReference>
<organism evidence="5 6">
    <name type="scientific">Candidatus Protofrankia datiscae</name>
    <dbReference type="NCBI Taxonomy" id="2716812"/>
    <lineage>
        <taxon>Bacteria</taxon>
        <taxon>Bacillati</taxon>
        <taxon>Actinomycetota</taxon>
        <taxon>Actinomycetes</taxon>
        <taxon>Frankiales</taxon>
        <taxon>Frankiaceae</taxon>
        <taxon>Protofrankia</taxon>
    </lineage>
</organism>
<comment type="similarity">
    <text evidence="1">Belongs to the HypE family.</text>
</comment>
<evidence type="ECO:0000256" key="2">
    <source>
        <dbReference type="SAM" id="MobiDB-lite"/>
    </source>
</evidence>
<dbReference type="KEGG" id="fsy:FsymDg_2475"/>
<dbReference type="AlphaFoldDB" id="F8B251"/>
<feature type="domain" description="PurM-like C-terminal" evidence="4">
    <location>
        <begin position="232"/>
        <end position="382"/>
    </location>
</feature>
<evidence type="ECO:0000259" key="4">
    <source>
        <dbReference type="Pfam" id="PF02769"/>
    </source>
</evidence>
<dbReference type="PANTHER" id="PTHR30303:SF0">
    <property type="entry name" value="CARBAMOYL DEHYDRATASE HYPE"/>
    <property type="match status" value="1"/>
</dbReference>
<dbReference type="PANTHER" id="PTHR30303">
    <property type="entry name" value="HYDROGENASE ISOENZYMES FORMATION PROTEIN HYPE"/>
    <property type="match status" value="1"/>
</dbReference>
<dbReference type="InterPro" id="IPR036921">
    <property type="entry name" value="PurM-like_N_sf"/>
</dbReference>
<reference evidence="5 6" key="1">
    <citation type="submission" date="2011-05" db="EMBL/GenBank/DDBJ databases">
        <title>Complete sequence of chromosome of Frankia symbiont of Datisca glomerata.</title>
        <authorList>
            <consortium name="US DOE Joint Genome Institute"/>
            <person name="Lucas S."/>
            <person name="Han J."/>
            <person name="Lapidus A."/>
            <person name="Cheng J.-F."/>
            <person name="Goodwin L."/>
            <person name="Pitluck S."/>
            <person name="Peters L."/>
            <person name="Mikhailova N."/>
            <person name="Chertkov O."/>
            <person name="Teshima H."/>
            <person name="Han C."/>
            <person name="Tapia R."/>
            <person name="Land M."/>
            <person name="Hauser L."/>
            <person name="Kyrpides N."/>
            <person name="Ivanova N."/>
            <person name="Pagani I."/>
            <person name="Berry A."/>
            <person name="Pawlowski K."/>
            <person name="Persson T."/>
            <person name="Vanden Heuvel B."/>
            <person name="Benson D."/>
            <person name="Woyke T."/>
        </authorList>
    </citation>
    <scope>NUCLEOTIDE SEQUENCE [LARGE SCALE GENOMIC DNA]</scope>
    <source>
        <strain evidence="6">4085684</strain>
    </source>
</reference>
<feature type="compositionally biased region" description="Low complexity" evidence="2">
    <location>
        <begin position="1"/>
        <end position="16"/>
    </location>
</feature>
<protein>
    <submittedName>
        <fullName evidence="5">Hydrogenase expression/formation protein HypE</fullName>
    </submittedName>
</protein>
<gene>
    <name evidence="5" type="ordered locus">FsymDg_2475</name>
</gene>
<keyword evidence="6" id="KW-1185">Reference proteome</keyword>
<dbReference type="Gene3D" id="3.30.1330.10">
    <property type="entry name" value="PurM-like, N-terminal domain"/>
    <property type="match status" value="1"/>
</dbReference>
<dbReference type="GO" id="GO:0051604">
    <property type="term" value="P:protein maturation"/>
    <property type="evidence" value="ECO:0007669"/>
    <property type="project" value="TreeGrafter"/>
</dbReference>
<dbReference type="Proteomes" id="UP000001549">
    <property type="component" value="Chromosome"/>
</dbReference>
<dbReference type="InterPro" id="IPR036676">
    <property type="entry name" value="PurM-like_C_sf"/>
</dbReference>
<dbReference type="CDD" id="cd02197">
    <property type="entry name" value="HypE"/>
    <property type="match status" value="1"/>
</dbReference>
<dbReference type="SUPFAM" id="SSF56042">
    <property type="entry name" value="PurM C-terminal domain-like"/>
    <property type="match status" value="1"/>
</dbReference>
<feature type="domain" description="PurM-like N-terminal" evidence="3">
    <location>
        <begin position="108"/>
        <end position="220"/>
    </location>
</feature>
<dbReference type="InterPro" id="IPR010918">
    <property type="entry name" value="PurM-like_C_dom"/>
</dbReference>
<accession>F8B251</accession>